<evidence type="ECO:0000259" key="7">
    <source>
        <dbReference type="PROSITE" id="PS50112"/>
    </source>
</evidence>
<dbReference type="PROSITE" id="PS50111">
    <property type="entry name" value="CHEMOTAXIS_TRANSDUC_2"/>
    <property type="match status" value="1"/>
</dbReference>
<comment type="subcellular location">
    <subcellularLocation>
        <location evidence="1">Membrane</location>
    </subcellularLocation>
</comment>
<proteinExistence type="inferred from homology"/>
<dbReference type="GO" id="GO:0006935">
    <property type="term" value="P:chemotaxis"/>
    <property type="evidence" value="ECO:0007669"/>
    <property type="project" value="UniProtKB-KW"/>
</dbReference>
<feature type="domain" description="PAS" evidence="7">
    <location>
        <begin position="13"/>
        <end position="56"/>
    </location>
</feature>
<feature type="domain" description="PAC" evidence="8">
    <location>
        <begin position="207"/>
        <end position="259"/>
    </location>
</feature>
<feature type="compositionally biased region" description="Basic and acidic residues" evidence="5">
    <location>
        <begin position="568"/>
        <end position="579"/>
    </location>
</feature>
<feature type="domain" description="Methyl-accepting transducer" evidence="6">
    <location>
        <begin position="308"/>
        <end position="537"/>
    </location>
</feature>
<feature type="region of interest" description="Disordered" evidence="5">
    <location>
        <begin position="560"/>
        <end position="597"/>
    </location>
</feature>
<dbReference type="Gene3D" id="1.10.287.950">
    <property type="entry name" value="Methyl-accepting chemotaxis protein"/>
    <property type="match status" value="1"/>
</dbReference>
<keyword evidence="2" id="KW-0145">Chemotaxis</keyword>
<evidence type="ECO:0000256" key="3">
    <source>
        <dbReference type="ARBA" id="ARBA00029447"/>
    </source>
</evidence>
<comment type="similarity">
    <text evidence="3">Belongs to the methyl-accepting chemotaxis (MCP) protein family.</text>
</comment>
<accession>A0A1K2HUG4</accession>
<gene>
    <name evidence="10" type="ORF">SAMN02983003_0907</name>
</gene>
<evidence type="ECO:0000313" key="10">
    <source>
        <dbReference type="EMBL" id="SFZ82149.1"/>
    </source>
</evidence>
<dbReference type="InterPro" id="IPR003660">
    <property type="entry name" value="HAMP_dom"/>
</dbReference>
<dbReference type="SMART" id="SM00086">
    <property type="entry name" value="PAC"/>
    <property type="match status" value="2"/>
</dbReference>
<feature type="domain" description="PAS" evidence="7">
    <location>
        <begin position="148"/>
        <end position="187"/>
    </location>
</feature>
<organism evidence="10 11">
    <name type="scientific">Devosia enhydra</name>
    <dbReference type="NCBI Taxonomy" id="665118"/>
    <lineage>
        <taxon>Bacteria</taxon>
        <taxon>Pseudomonadati</taxon>
        <taxon>Pseudomonadota</taxon>
        <taxon>Alphaproteobacteria</taxon>
        <taxon>Hyphomicrobiales</taxon>
        <taxon>Devosiaceae</taxon>
        <taxon>Devosia</taxon>
    </lineage>
</organism>
<dbReference type="InterPro" id="IPR004089">
    <property type="entry name" value="MCPsignal_dom"/>
</dbReference>
<dbReference type="CDD" id="cd00130">
    <property type="entry name" value="PAS"/>
    <property type="match status" value="2"/>
</dbReference>
<evidence type="ECO:0000259" key="6">
    <source>
        <dbReference type="PROSITE" id="PS50111"/>
    </source>
</evidence>
<dbReference type="PANTHER" id="PTHR43531">
    <property type="entry name" value="PROTEIN ICFG"/>
    <property type="match status" value="1"/>
</dbReference>
<keyword evidence="11" id="KW-1185">Reference proteome</keyword>
<evidence type="ECO:0000256" key="5">
    <source>
        <dbReference type="SAM" id="MobiDB-lite"/>
    </source>
</evidence>
<dbReference type="SUPFAM" id="SSF58104">
    <property type="entry name" value="Methyl-accepting chemotaxis protein (MCP) signaling domain"/>
    <property type="match status" value="1"/>
</dbReference>
<name>A0A1K2HUG4_9HYPH</name>
<keyword evidence="4" id="KW-0807">Transducer</keyword>
<dbReference type="FunFam" id="1.10.287.950:FF:000001">
    <property type="entry name" value="Methyl-accepting chemotaxis sensory transducer"/>
    <property type="match status" value="1"/>
</dbReference>
<dbReference type="Gene3D" id="3.30.450.20">
    <property type="entry name" value="PAS domain"/>
    <property type="match status" value="2"/>
</dbReference>
<dbReference type="GO" id="GO:0004888">
    <property type="term" value="F:transmembrane signaling receptor activity"/>
    <property type="evidence" value="ECO:0007669"/>
    <property type="project" value="InterPro"/>
</dbReference>
<dbReference type="PROSITE" id="PS50113">
    <property type="entry name" value="PAC"/>
    <property type="match status" value="2"/>
</dbReference>
<dbReference type="NCBIfam" id="TIGR00229">
    <property type="entry name" value="sensory_box"/>
    <property type="match status" value="2"/>
</dbReference>
<feature type="domain" description="PAC" evidence="8">
    <location>
        <begin position="85"/>
        <end position="137"/>
    </location>
</feature>
<dbReference type="Proteomes" id="UP000183447">
    <property type="component" value="Unassembled WGS sequence"/>
</dbReference>
<feature type="domain" description="HAMP" evidence="9">
    <location>
        <begin position="251"/>
        <end position="303"/>
    </location>
</feature>
<dbReference type="InterPro" id="IPR035965">
    <property type="entry name" value="PAS-like_dom_sf"/>
</dbReference>
<evidence type="ECO:0000256" key="2">
    <source>
        <dbReference type="ARBA" id="ARBA00022500"/>
    </source>
</evidence>
<dbReference type="STRING" id="665118.SAMN02983003_0907"/>
<dbReference type="PROSITE" id="PS50885">
    <property type="entry name" value="HAMP"/>
    <property type="match status" value="1"/>
</dbReference>
<sequence>MLLSLKGRRATEDEAALAALSRSQAMIEFDPEGRILKANDNFLKAMGYGLEEIVGQHHRMFLAPGEAEAPEYAAFWERLRAGRFESGEFRRLAKGGREVWIQASYNPVVDRKGAPFKILKVAADVSRQKRETSDAQSQLAAINRAQAVIEFDLQGIILDANENFCRALGYDLAEIKGRHHRMFVDPQHAETEDYRQFWEKLRRGEYTAAEYCRIGKGGREVWIQASYNPIFDLNGKPYKVVKFATDATEATARKAAVASLGSALATLAKGDLTSRISENFSGDLDALRIAFNDTVETFADIVGRLRQTSSALKTATGEILSGANDLAERTTKQAAAVEETSAAMEQLTFTVSENADRAVSASSKAKSVSRTAEEAGTVVAKASDAMGRISASSGKISSIIGMIDDIAFQTNLLALNASVEAARAGEAGRGFAVVAVEVRRLAQSAAQASAEVKALIEQSGTEVTGGTRLVAEAANKVSIMLEGIHESSALLNQIAAATQQQSGTLAEVATAIRQIDEMTQHNAALVEETNAAIEQTEGQASALDGIVDAFVLGEPVAASAQQRLKGGRGPEMRSPDRPMKSPSARPQSAASRRYLSAGSAAIDPDWNEF</sequence>
<dbReference type="Pfam" id="PF08447">
    <property type="entry name" value="PAS_3"/>
    <property type="match status" value="2"/>
</dbReference>
<dbReference type="SUPFAM" id="SSF55785">
    <property type="entry name" value="PYP-like sensor domain (PAS domain)"/>
    <property type="match status" value="2"/>
</dbReference>
<dbReference type="PROSITE" id="PS50112">
    <property type="entry name" value="PAS"/>
    <property type="match status" value="2"/>
</dbReference>
<feature type="compositionally biased region" description="Low complexity" evidence="5">
    <location>
        <begin position="581"/>
        <end position="593"/>
    </location>
</feature>
<reference evidence="10 11" key="1">
    <citation type="submission" date="2016-11" db="EMBL/GenBank/DDBJ databases">
        <authorList>
            <person name="Jaros S."/>
            <person name="Januszkiewicz K."/>
            <person name="Wedrychowicz H."/>
        </authorList>
    </citation>
    <scope>NUCLEOTIDE SEQUENCE [LARGE SCALE GENOMIC DNA]</scope>
    <source>
        <strain evidence="10 11">ATCC 23634</strain>
    </source>
</reference>
<dbReference type="InterPro" id="IPR000014">
    <property type="entry name" value="PAS"/>
</dbReference>
<evidence type="ECO:0000259" key="8">
    <source>
        <dbReference type="PROSITE" id="PS50113"/>
    </source>
</evidence>
<dbReference type="RefSeq" id="WP_072341522.1">
    <property type="nucleotide sequence ID" value="NZ_FPKU01000001.1"/>
</dbReference>
<evidence type="ECO:0000256" key="1">
    <source>
        <dbReference type="ARBA" id="ARBA00004370"/>
    </source>
</evidence>
<dbReference type="GO" id="GO:0007165">
    <property type="term" value="P:signal transduction"/>
    <property type="evidence" value="ECO:0007669"/>
    <property type="project" value="UniProtKB-KW"/>
</dbReference>
<evidence type="ECO:0000256" key="4">
    <source>
        <dbReference type="PROSITE-ProRule" id="PRU00284"/>
    </source>
</evidence>
<dbReference type="InterPro" id="IPR051310">
    <property type="entry name" value="MCP_chemotaxis"/>
</dbReference>
<dbReference type="InterPro" id="IPR001610">
    <property type="entry name" value="PAC"/>
</dbReference>
<dbReference type="GO" id="GO:0016020">
    <property type="term" value="C:membrane"/>
    <property type="evidence" value="ECO:0007669"/>
    <property type="project" value="UniProtKB-SubCell"/>
</dbReference>
<dbReference type="PANTHER" id="PTHR43531:SF11">
    <property type="entry name" value="METHYL-ACCEPTING CHEMOTAXIS PROTEIN 3"/>
    <property type="match status" value="1"/>
</dbReference>
<evidence type="ECO:0000259" key="9">
    <source>
        <dbReference type="PROSITE" id="PS50885"/>
    </source>
</evidence>
<dbReference type="InterPro" id="IPR013655">
    <property type="entry name" value="PAS_fold_3"/>
</dbReference>
<dbReference type="SMART" id="SM00283">
    <property type="entry name" value="MA"/>
    <property type="match status" value="1"/>
</dbReference>
<dbReference type="PRINTS" id="PR00260">
    <property type="entry name" value="CHEMTRNSDUCR"/>
</dbReference>
<dbReference type="EMBL" id="FPKU01000001">
    <property type="protein sequence ID" value="SFZ82149.1"/>
    <property type="molecule type" value="Genomic_DNA"/>
</dbReference>
<dbReference type="InterPro" id="IPR004090">
    <property type="entry name" value="Chemotax_Me-accpt_rcpt"/>
</dbReference>
<dbReference type="InterPro" id="IPR000700">
    <property type="entry name" value="PAS-assoc_C"/>
</dbReference>
<dbReference type="SMART" id="SM00091">
    <property type="entry name" value="PAS"/>
    <property type="match status" value="2"/>
</dbReference>
<protein>
    <submittedName>
        <fullName evidence="10">Methyl-accepting chemotaxis sensory transducer with Pas/Pac sensor</fullName>
    </submittedName>
</protein>
<dbReference type="OrthoDB" id="8320983at2"/>
<dbReference type="AlphaFoldDB" id="A0A1K2HUG4"/>
<dbReference type="Pfam" id="PF00015">
    <property type="entry name" value="MCPsignal"/>
    <property type="match status" value="1"/>
</dbReference>
<evidence type="ECO:0000313" key="11">
    <source>
        <dbReference type="Proteomes" id="UP000183447"/>
    </source>
</evidence>